<dbReference type="GeneID" id="85394330"/>
<evidence type="ECO:0000313" key="2">
    <source>
        <dbReference type="Proteomes" id="UP001244207"/>
    </source>
</evidence>
<dbReference type="EMBL" id="JAHMHS010000039">
    <property type="protein sequence ID" value="KAK1725691.1"/>
    <property type="molecule type" value="Genomic_DNA"/>
</dbReference>
<dbReference type="AlphaFoldDB" id="A0AAD8UKM8"/>
<dbReference type="RefSeq" id="XP_060365746.1">
    <property type="nucleotide sequence ID" value="XM_060510431.1"/>
</dbReference>
<organism evidence="1 2">
    <name type="scientific">Glomerella acutata</name>
    <name type="common">Colletotrichum acutatum</name>
    <dbReference type="NCBI Taxonomy" id="27357"/>
    <lineage>
        <taxon>Eukaryota</taxon>
        <taxon>Fungi</taxon>
        <taxon>Dikarya</taxon>
        <taxon>Ascomycota</taxon>
        <taxon>Pezizomycotina</taxon>
        <taxon>Sordariomycetes</taxon>
        <taxon>Hypocreomycetidae</taxon>
        <taxon>Glomerellales</taxon>
        <taxon>Glomerellaceae</taxon>
        <taxon>Colletotrichum</taxon>
        <taxon>Colletotrichum acutatum species complex</taxon>
    </lineage>
</organism>
<name>A0AAD8UKM8_GLOAC</name>
<protein>
    <submittedName>
        <fullName evidence="1">Uncharacterized protein</fullName>
    </submittedName>
</protein>
<comment type="caution">
    <text evidence="1">The sequence shown here is derived from an EMBL/GenBank/DDBJ whole genome shotgun (WGS) entry which is preliminary data.</text>
</comment>
<sequence>MSHPTGKLSPGPTAKKLSIERESLYPCWHRAANDPGAHLMVGLSGGSRHYGYARQRNKSIPAFDSCYLKELPLADSPWIRRPGIQLSQGAAWCNILGRKKQVMGGQELHPRKASSEASSPRDLDPYELGRSTGRYEFDFRSSSVDAGICIFHTDESAKALSPGTQAVVVERCLLQSGPARCGYEIY</sequence>
<gene>
    <name evidence="1" type="ORF">BDZ83DRAFT_651117</name>
</gene>
<evidence type="ECO:0000313" key="1">
    <source>
        <dbReference type="EMBL" id="KAK1725691.1"/>
    </source>
</evidence>
<dbReference type="Proteomes" id="UP001244207">
    <property type="component" value="Unassembled WGS sequence"/>
</dbReference>
<reference evidence="1" key="1">
    <citation type="submission" date="2021-12" db="EMBL/GenBank/DDBJ databases">
        <title>Comparative genomics, transcriptomics and evolutionary studies reveal genomic signatures of adaptation to plant cell wall in hemibiotrophic fungi.</title>
        <authorList>
            <consortium name="DOE Joint Genome Institute"/>
            <person name="Baroncelli R."/>
            <person name="Diaz J.F."/>
            <person name="Benocci T."/>
            <person name="Peng M."/>
            <person name="Battaglia E."/>
            <person name="Haridas S."/>
            <person name="Andreopoulos W."/>
            <person name="Labutti K."/>
            <person name="Pangilinan J."/>
            <person name="Floch G.L."/>
            <person name="Makela M.R."/>
            <person name="Henrissat B."/>
            <person name="Grigoriev I.V."/>
            <person name="Crouch J.A."/>
            <person name="De Vries R.P."/>
            <person name="Sukno S.A."/>
            <person name="Thon M.R."/>
        </authorList>
    </citation>
    <scope>NUCLEOTIDE SEQUENCE</scope>
    <source>
        <strain evidence="1">CBS 112980</strain>
    </source>
</reference>
<accession>A0AAD8UKM8</accession>
<keyword evidence="2" id="KW-1185">Reference proteome</keyword>
<proteinExistence type="predicted"/>